<name>A0A3N4KLU7_9PEZI</name>
<proteinExistence type="predicted"/>
<organism evidence="1 2">
    <name type="scientific">Morchella conica CCBAS932</name>
    <dbReference type="NCBI Taxonomy" id="1392247"/>
    <lineage>
        <taxon>Eukaryota</taxon>
        <taxon>Fungi</taxon>
        <taxon>Dikarya</taxon>
        <taxon>Ascomycota</taxon>
        <taxon>Pezizomycotina</taxon>
        <taxon>Pezizomycetes</taxon>
        <taxon>Pezizales</taxon>
        <taxon>Morchellaceae</taxon>
        <taxon>Morchella</taxon>
    </lineage>
</organism>
<dbReference type="InParanoid" id="A0A3N4KLU7"/>
<protein>
    <submittedName>
        <fullName evidence="1">Uncharacterized protein</fullName>
    </submittedName>
</protein>
<reference evidence="1 2" key="1">
    <citation type="journal article" date="2018" name="Nat. Ecol. Evol.">
        <title>Pezizomycetes genomes reveal the molecular basis of ectomycorrhizal truffle lifestyle.</title>
        <authorList>
            <person name="Murat C."/>
            <person name="Payen T."/>
            <person name="Noel B."/>
            <person name="Kuo A."/>
            <person name="Morin E."/>
            <person name="Chen J."/>
            <person name="Kohler A."/>
            <person name="Krizsan K."/>
            <person name="Balestrini R."/>
            <person name="Da Silva C."/>
            <person name="Montanini B."/>
            <person name="Hainaut M."/>
            <person name="Levati E."/>
            <person name="Barry K.W."/>
            <person name="Belfiori B."/>
            <person name="Cichocki N."/>
            <person name="Clum A."/>
            <person name="Dockter R.B."/>
            <person name="Fauchery L."/>
            <person name="Guy J."/>
            <person name="Iotti M."/>
            <person name="Le Tacon F."/>
            <person name="Lindquist E.A."/>
            <person name="Lipzen A."/>
            <person name="Malagnac F."/>
            <person name="Mello A."/>
            <person name="Molinier V."/>
            <person name="Miyauchi S."/>
            <person name="Poulain J."/>
            <person name="Riccioni C."/>
            <person name="Rubini A."/>
            <person name="Sitrit Y."/>
            <person name="Splivallo R."/>
            <person name="Traeger S."/>
            <person name="Wang M."/>
            <person name="Zifcakova L."/>
            <person name="Wipf D."/>
            <person name="Zambonelli A."/>
            <person name="Paolocci F."/>
            <person name="Nowrousian M."/>
            <person name="Ottonello S."/>
            <person name="Baldrian P."/>
            <person name="Spatafora J.W."/>
            <person name="Henrissat B."/>
            <person name="Nagy L.G."/>
            <person name="Aury J.M."/>
            <person name="Wincker P."/>
            <person name="Grigoriev I.V."/>
            <person name="Bonfante P."/>
            <person name="Martin F.M."/>
        </authorList>
    </citation>
    <scope>NUCLEOTIDE SEQUENCE [LARGE SCALE GENOMIC DNA]</scope>
    <source>
        <strain evidence="1 2">CCBAS932</strain>
    </source>
</reference>
<dbReference type="AlphaFoldDB" id="A0A3N4KLU7"/>
<dbReference type="Proteomes" id="UP000277580">
    <property type="component" value="Unassembled WGS sequence"/>
</dbReference>
<accession>A0A3N4KLU7</accession>
<gene>
    <name evidence="1" type="ORF">P167DRAFT_252236</name>
</gene>
<keyword evidence="2" id="KW-1185">Reference proteome</keyword>
<evidence type="ECO:0000313" key="1">
    <source>
        <dbReference type="EMBL" id="RPB10388.1"/>
    </source>
</evidence>
<dbReference type="EMBL" id="ML119143">
    <property type="protein sequence ID" value="RPB10388.1"/>
    <property type="molecule type" value="Genomic_DNA"/>
</dbReference>
<evidence type="ECO:0000313" key="2">
    <source>
        <dbReference type="Proteomes" id="UP000277580"/>
    </source>
</evidence>
<sequence length="86" mass="10215">MYRYVSRFMAYFLYLPVSRCSHAAEQPSTPPDGLRDICSGRYVPFLISPIYQWPDRQFLQFKLQVYRPFNIHQAAKIELPINSQNQ</sequence>